<dbReference type="Proteomes" id="UP000295804">
    <property type="component" value="Unassembled WGS sequence"/>
</dbReference>
<dbReference type="PANTHER" id="PTHR43394">
    <property type="entry name" value="ATP-DEPENDENT PERMEASE MDL1, MITOCHONDRIAL"/>
    <property type="match status" value="1"/>
</dbReference>
<comment type="subcellular location">
    <subcellularLocation>
        <location evidence="1">Cell membrane</location>
        <topology evidence="1">Multi-pass membrane protein</topology>
    </subcellularLocation>
</comment>
<dbReference type="InterPro" id="IPR027417">
    <property type="entry name" value="P-loop_NTPase"/>
</dbReference>
<dbReference type="GO" id="GO:0005524">
    <property type="term" value="F:ATP binding"/>
    <property type="evidence" value="ECO:0007669"/>
    <property type="project" value="UniProtKB-KW"/>
</dbReference>
<dbReference type="PANTHER" id="PTHR43394:SF1">
    <property type="entry name" value="ATP-BINDING CASSETTE SUB-FAMILY B MEMBER 10, MITOCHONDRIAL"/>
    <property type="match status" value="1"/>
</dbReference>
<evidence type="ECO:0000256" key="4">
    <source>
        <dbReference type="ARBA" id="ARBA00022840"/>
    </source>
</evidence>
<evidence type="ECO:0000259" key="9">
    <source>
        <dbReference type="PROSITE" id="PS50929"/>
    </source>
</evidence>
<dbReference type="SUPFAM" id="SSF90123">
    <property type="entry name" value="ABC transporter transmembrane region"/>
    <property type="match status" value="1"/>
</dbReference>
<feature type="transmembrane region" description="Helical" evidence="7">
    <location>
        <begin position="145"/>
        <end position="162"/>
    </location>
</feature>
<dbReference type="SMART" id="SM00382">
    <property type="entry name" value="AAA"/>
    <property type="match status" value="1"/>
</dbReference>
<evidence type="ECO:0000256" key="5">
    <source>
        <dbReference type="ARBA" id="ARBA00022989"/>
    </source>
</evidence>
<dbReference type="InterPro" id="IPR036640">
    <property type="entry name" value="ABC1_TM_sf"/>
</dbReference>
<dbReference type="GO" id="GO:0005886">
    <property type="term" value="C:plasma membrane"/>
    <property type="evidence" value="ECO:0007669"/>
    <property type="project" value="UniProtKB-SubCell"/>
</dbReference>
<evidence type="ECO:0000256" key="6">
    <source>
        <dbReference type="ARBA" id="ARBA00023136"/>
    </source>
</evidence>
<dbReference type="PROSITE" id="PS00211">
    <property type="entry name" value="ABC_TRANSPORTER_1"/>
    <property type="match status" value="1"/>
</dbReference>
<keyword evidence="5 7" id="KW-1133">Transmembrane helix</keyword>
<reference evidence="10 11" key="1">
    <citation type="submission" date="2019-03" db="EMBL/GenBank/DDBJ databases">
        <title>Genomic analyses of the natural microbiome of Caenorhabditis elegans.</title>
        <authorList>
            <person name="Samuel B."/>
        </authorList>
    </citation>
    <scope>NUCLEOTIDE SEQUENCE [LARGE SCALE GENOMIC DNA]</scope>
    <source>
        <strain evidence="10 11">BIGb0525</strain>
    </source>
</reference>
<dbReference type="InterPro" id="IPR017871">
    <property type="entry name" value="ABC_transporter-like_CS"/>
</dbReference>
<dbReference type="GO" id="GO:0015421">
    <property type="term" value="F:ABC-type oligopeptide transporter activity"/>
    <property type="evidence" value="ECO:0007669"/>
    <property type="project" value="TreeGrafter"/>
</dbReference>
<dbReference type="GO" id="GO:0090374">
    <property type="term" value="P:oligopeptide export from mitochondrion"/>
    <property type="evidence" value="ECO:0007669"/>
    <property type="project" value="TreeGrafter"/>
</dbReference>
<evidence type="ECO:0000313" key="10">
    <source>
        <dbReference type="EMBL" id="TDV43049.1"/>
    </source>
</evidence>
<dbReference type="InterPro" id="IPR011918">
    <property type="entry name" value="ABC_MsbA_ATP-bd"/>
</dbReference>
<keyword evidence="2 7" id="KW-0812">Transmembrane</keyword>
<feature type="domain" description="ABC transporter" evidence="8">
    <location>
        <begin position="346"/>
        <end position="582"/>
    </location>
</feature>
<evidence type="ECO:0000256" key="2">
    <source>
        <dbReference type="ARBA" id="ARBA00022692"/>
    </source>
</evidence>
<dbReference type="Pfam" id="PF00005">
    <property type="entry name" value="ABC_tran"/>
    <property type="match status" value="1"/>
</dbReference>
<dbReference type="Gene3D" id="1.20.1560.10">
    <property type="entry name" value="ABC transporter type 1, transmembrane domain"/>
    <property type="match status" value="1"/>
</dbReference>
<feature type="transmembrane region" description="Helical" evidence="7">
    <location>
        <begin position="168"/>
        <end position="186"/>
    </location>
</feature>
<keyword evidence="6 7" id="KW-0472">Membrane</keyword>
<gene>
    <name evidence="10" type="ORF">EDF87_113179</name>
</gene>
<sequence length="594" mass="65125">MTPKLSSRHRRALRLTTRFLAPYRWQVIGALLALIVTAAVTLSMGQGIKLLVDRGFMTQSPHQLNQSIGIFMLMVLGLAVGTFARFYWVSWIGERCVADIRREVFNHLVYLHPGFYENNRSSEIQSRLTADTTLLQSVIGSSLSMFLRNLLMVIGGVILLFVTNAKLTSIVVIALPFVVAPILIFGRRVRNLSRLSQDRVADIGSYVSETLGQIKTVQAYNHQVQDERRFATTVEDAFDTARKRIFQRSWMITMVIVLVLGAVAVMLWVGGMDVIAGRITGGELAAFVFYSLIVGSAIGTLSEVIGELQRAAGAAERIAELLGSENIIQPPTAGLVTLPERVRGELQLQEVRFSYPSRPESYAVNGLNLTIRAGETLALVGPSGAGKSTVYDLLLRFYDPVEGRILIDGVPLTSLDPLDLRRHFALVSQSPALFFGSVEENIRYGNPRATLEQVKEAAKIAHAHDFIEKMPNGYQTHLGDGGLGLSGGQRQRLAIARALLVDAPILLLDEATSALDAQSEHLIQEALPSLMQNRTTLVIAHRLATVKNADRIAVMDQGKLVAIGTHQELIASNPLYARLAALQFNDGKVTADQL</sequence>
<dbReference type="EMBL" id="SOCQ01000013">
    <property type="protein sequence ID" value="TDV43049.1"/>
    <property type="molecule type" value="Genomic_DNA"/>
</dbReference>
<evidence type="ECO:0000256" key="1">
    <source>
        <dbReference type="ARBA" id="ARBA00004651"/>
    </source>
</evidence>
<keyword evidence="4 10" id="KW-0067">ATP-binding</keyword>
<protein>
    <submittedName>
        <fullName evidence="10">ATP-binding cassette subfamily B protein</fullName>
    </submittedName>
</protein>
<dbReference type="AlphaFoldDB" id="A0A4R7V1A6"/>
<organism evidence="10 11">
    <name type="scientific">Pseudomonas helmanticensis</name>
    <dbReference type="NCBI Taxonomy" id="1471381"/>
    <lineage>
        <taxon>Bacteria</taxon>
        <taxon>Pseudomonadati</taxon>
        <taxon>Pseudomonadota</taxon>
        <taxon>Gammaproteobacteria</taxon>
        <taxon>Pseudomonadales</taxon>
        <taxon>Pseudomonadaceae</taxon>
        <taxon>Pseudomonas</taxon>
    </lineage>
</organism>
<dbReference type="SUPFAM" id="SSF52540">
    <property type="entry name" value="P-loop containing nucleoside triphosphate hydrolases"/>
    <property type="match status" value="1"/>
</dbReference>
<feature type="transmembrane region" description="Helical" evidence="7">
    <location>
        <begin position="250"/>
        <end position="272"/>
    </location>
</feature>
<dbReference type="FunFam" id="3.40.50.300:FF:000218">
    <property type="entry name" value="Multidrug ABC transporter ATP-binding protein"/>
    <property type="match status" value="1"/>
</dbReference>
<evidence type="ECO:0000256" key="3">
    <source>
        <dbReference type="ARBA" id="ARBA00022741"/>
    </source>
</evidence>
<dbReference type="InterPro" id="IPR011527">
    <property type="entry name" value="ABC1_TM_dom"/>
</dbReference>
<proteinExistence type="predicted"/>
<evidence type="ECO:0000259" key="8">
    <source>
        <dbReference type="PROSITE" id="PS50893"/>
    </source>
</evidence>
<evidence type="ECO:0000256" key="7">
    <source>
        <dbReference type="SAM" id="Phobius"/>
    </source>
</evidence>
<dbReference type="RefSeq" id="WP_095114299.1">
    <property type="nucleotide sequence ID" value="NZ_SOCQ01000013.1"/>
</dbReference>
<accession>A0A4R7V1A6</accession>
<dbReference type="GO" id="GO:0016887">
    <property type="term" value="F:ATP hydrolysis activity"/>
    <property type="evidence" value="ECO:0007669"/>
    <property type="project" value="InterPro"/>
</dbReference>
<comment type="caution">
    <text evidence="10">The sequence shown here is derived from an EMBL/GenBank/DDBJ whole genome shotgun (WGS) entry which is preliminary data.</text>
</comment>
<dbReference type="CDD" id="cd18575">
    <property type="entry name" value="ABC_6TM_bac_exporter_ABCB8_10_like"/>
    <property type="match status" value="1"/>
</dbReference>
<feature type="domain" description="ABC transmembrane type-1" evidence="9">
    <location>
        <begin position="28"/>
        <end position="310"/>
    </location>
</feature>
<dbReference type="NCBIfam" id="TIGR02204">
    <property type="entry name" value="MsbA_rel"/>
    <property type="match status" value="1"/>
</dbReference>
<dbReference type="PROSITE" id="PS50893">
    <property type="entry name" value="ABC_TRANSPORTER_2"/>
    <property type="match status" value="1"/>
</dbReference>
<dbReference type="Pfam" id="PF00664">
    <property type="entry name" value="ABC_membrane"/>
    <property type="match status" value="1"/>
</dbReference>
<dbReference type="Gene3D" id="3.40.50.300">
    <property type="entry name" value="P-loop containing nucleotide triphosphate hydrolases"/>
    <property type="match status" value="1"/>
</dbReference>
<dbReference type="InterPro" id="IPR003439">
    <property type="entry name" value="ABC_transporter-like_ATP-bd"/>
</dbReference>
<dbReference type="InterPro" id="IPR039421">
    <property type="entry name" value="Type_1_exporter"/>
</dbReference>
<feature type="transmembrane region" description="Helical" evidence="7">
    <location>
        <begin position="69"/>
        <end position="88"/>
    </location>
</feature>
<name>A0A4R7V1A6_9PSED</name>
<dbReference type="PROSITE" id="PS50929">
    <property type="entry name" value="ABC_TM1F"/>
    <property type="match status" value="1"/>
</dbReference>
<evidence type="ECO:0000313" key="11">
    <source>
        <dbReference type="Proteomes" id="UP000295804"/>
    </source>
</evidence>
<dbReference type="InterPro" id="IPR003593">
    <property type="entry name" value="AAA+_ATPase"/>
</dbReference>
<keyword evidence="3" id="KW-0547">Nucleotide-binding</keyword>
<feature type="transmembrane region" description="Helical" evidence="7">
    <location>
        <begin position="284"/>
        <end position="301"/>
    </location>
</feature>